<dbReference type="GO" id="GO:0016763">
    <property type="term" value="F:pentosyltransferase activity"/>
    <property type="evidence" value="ECO:0007669"/>
    <property type="project" value="TreeGrafter"/>
</dbReference>
<evidence type="ECO:0000256" key="4">
    <source>
        <dbReference type="ARBA" id="ARBA00022679"/>
    </source>
</evidence>
<keyword evidence="6 8" id="KW-1133">Transmembrane helix</keyword>
<dbReference type="Proteomes" id="UP001152755">
    <property type="component" value="Unassembled WGS sequence"/>
</dbReference>
<dbReference type="GO" id="GO:0009103">
    <property type="term" value="P:lipopolysaccharide biosynthetic process"/>
    <property type="evidence" value="ECO:0007669"/>
    <property type="project" value="UniProtKB-ARBA"/>
</dbReference>
<dbReference type="GO" id="GO:0005886">
    <property type="term" value="C:plasma membrane"/>
    <property type="evidence" value="ECO:0007669"/>
    <property type="project" value="UniProtKB-SubCell"/>
</dbReference>
<keyword evidence="4" id="KW-0808">Transferase</keyword>
<dbReference type="GO" id="GO:0010041">
    <property type="term" value="P:response to iron(III) ion"/>
    <property type="evidence" value="ECO:0007669"/>
    <property type="project" value="TreeGrafter"/>
</dbReference>
<keyword evidence="7 8" id="KW-0472">Membrane</keyword>
<organism evidence="9 10">
    <name type="scientific">Speluncibacter jeojiensis</name>
    <dbReference type="NCBI Taxonomy" id="2710754"/>
    <lineage>
        <taxon>Bacteria</taxon>
        <taxon>Bacillati</taxon>
        <taxon>Actinomycetota</taxon>
        <taxon>Actinomycetes</taxon>
        <taxon>Mycobacteriales</taxon>
        <taxon>Speluncibacteraceae</taxon>
        <taxon>Speluncibacter</taxon>
    </lineage>
</organism>
<comment type="caution">
    <text evidence="9">The sequence shown here is derived from an EMBL/GenBank/DDBJ whole genome shotgun (WGS) entry which is preliminary data.</text>
</comment>
<keyword evidence="10" id="KW-1185">Reference proteome</keyword>
<proteinExistence type="predicted"/>
<keyword evidence="2" id="KW-1003">Cell membrane</keyword>
<comment type="subcellular location">
    <subcellularLocation>
        <location evidence="1">Cell membrane</location>
        <topology evidence="1">Multi-pass membrane protein</topology>
    </subcellularLocation>
</comment>
<evidence type="ECO:0000256" key="1">
    <source>
        <dbReference type="ARBA" id="ARBA00004651"/>
    </source>
</evidence>
<evidence type="ECO:0000313" key="9">
    <source>
        <dbReference type="EMBL" id="MDG3016562.1"/>
    </source>
</evidence>
<dbReference type="InterPro" id="IPR050297">
    <property type="entry name" value="LipidA_mod_glycosyltrf_83"/>
</dbReference>
<feature type="transmembrane region" description="Helical" evidence="8">
    <location>
        <begin position="12"/>
        <end position="29"/>
    </location>
</feature>
<evidence type="ECO:0000256" key="3">
    <source>
        <dbReference type="ARBA" id="ARBA00022676"/>
    </source>
</evidence>
<sequence>MGLSRRGWERAGLVLLLAGTAVTYLWNITVNGMGNQFYAAAAQAGSTNWEALLFGSLDTGNFITVDKPPLSQWVMGLSGQIFGFSSASMLIP</sequence>
<dbReference type="EMBL" id="JANRHA010000014">
    <property type="protein sequence ID" value="MDG3016562.1"/>
    <property type="molecule type" value="Genomic_DNA"/>
</dbReference>
<keyword evidence="5 8" id="KW-0812">Transmembrane</keyword>
<evidence type="ECO:0000256" key="2">
    <source>
        <dbReference type="ARBA" id="ARBA00022475"/>
    </source>
</evidence>
<name>A0A9X4M4C1_9ACTN</name>
<evidence type="ECO:0000313" key="10">
    <source>
        <dbReference type="Proteomes" id="UP001152755"/>
    </source>
</evidence>
<evidence type="ECO:0000256" key="7">
    <source>
        <dbReference type="ARBA" id="ARBA00023136"/>
    </source>
</evidence>
<dbReference type="AlphaFoldDB" id="A0A9X4M4C1"/>
<dbReference type="PANTHER" id="PTHR33908:SF3">
    <property type="entry name" value="UNDECAPRENYL PHOSPHATE-ALPHA-4-AMINO-4-DEOXY-L-ARABINOSE ARABINOSYL TRANSFERASE"/>
    <property type="match status" value="1"/>
</dbReference>
<protein>
    <submittedName>
        <fullName evidence="9">Mannosyltransferase</fullName>
    </submittedName>
</protein>
<keyword evidence="3 9" id="KW-0328">Glycosyltransferase</keyword>
<evidence type="ECO:0000256" key="5">
    <source>
        <dbReference type="ARBA" id="ARBA00022692"/>
    </source>
</evidence>
<dbReference type="PANTHER" id="PTHR33908">
    <property type="entry name" value="MANNOSYLTRANSFERASE YKCB-RELATED"/>
    <property type="match status" value="1"/>
</dbReference>
<gene>
    <name evidence="9" type="ORF">NVS88_18560</name>
</gene>
<feature type="non-terminal residue" evidence="9">
    <location>
        <position position="92"/>
    </location>
</feature>
<evidence type="ECO:0000256" key="8">
    <source>
        <dbReference type="SAM" id="Phobius"/>
    </source>
</evidence>
<accession>A0A9X4M4C1</accession>
<evidence type="ECO:0000256" key="6">
    <source>
        <dbReference type="ARBA" id="ARBA00022989"/>
    </source>
</evidence>
<reference evidence="9" key="1">
    <citation type="submission" date="2022-08" db="EMBL/GenBank/DDBJ databases">
        <title>Genome analysis of Corynebacteriales strain.</title>
        <authorList>
            <person name="Lee S.D."/>
        </authorList>
    </citation>
    <scope>NUCLEOTIDE SEQUENCE</scope>
    <source>
        <strain evidence="9">D3-21</strain>
    </source>
</reference>